<dbReference type="AlphaFoldDB" id="A0A183D255"/>
<accession>A0A183D255</accession>
<proteinExistence type="predicted"/>
<reference evidence="1" key="1">
    <citation type="submission" date="2016-06" db="UniProtKB">
        <authorList>
            <consortium name="WormBaseParasite"/>
        </authorList>
    </citation>
    <scope>IDENTIFICATION</scope>
</reference>
<evidence type="ECO:0000313" key="1">
    <source>
        <dbReference type="WBParaSite" id="GPUH_0000280101-mRNA-1"/>
    </source>
</evidence>
<sequence>LGEMMMRYQIPFHTLELYLTHTHTFSKAIEFIFRQGSMETEPQRILADALKITELANKLHKGLMESHECIFHYCFYLIKTKGDEQWFVDVFQCLNDLSEADRDRVIAHLKSYVEAVLSSPFLLKTEMDCKTQLPIIEAVLYVLERFNKLDYGINVQLSFLEDSNWKLEKLKEFVQARFDDINVPPKITDLHRIANALMVEENQMFEVAVDCALKRRNPVAALEYAK</sequence>
<protein>
    <submittedName>
        <fullName evidence="1">Clathrin heavy chain</fullName>
    </submittedName>
</protein>
<dbReference type="WBParaSite" id="GPUH_0000280101-mRNA-1">
    <property type="protein sequence ID" value="GPUH_0000280101-mRNA-1"/>
    <property type="gene ID" value="GPUH_0000280101"/>
</dbReference>
<name>A0A183D255_9BILA</name>
<organism evidence="1">
    <name type="scientific">Gongylonema pulchrum</name>
    <dbReference type="NCBI Taxonomy" id="637853"/>
    <lineage>
        <taxon>Eukaryota</taxon>
        <taxon>Metazoa</taxon>
        <taxon>Ecdysozoa</taxon>
        <taxon>Nematoda</taxon>
        <taxon>Chromadorea</taxon>
        <taxon>Rhabditida</taxon>
        <taxon>Spirurina</taxon>
        <taxon>Spiruromorpha</taxon>
        <taxon>Spiruroidea</taxon>
        <taxon>Gongylonematidae</taxon>
        <taxon>Gongylonema</taxon>
    </lineage>
</organism>